<sequence length="85" mass="9379">MRFGDLLLAVSSPGIFGHSSQSPSGRRSLKAEGRGEADYQLENASSLVENMSTDDLDPRCLGIVKHLQMAKTRMMRQELRCLSVP</sequence>
<feature type="region of interest" description="Disordered" evidence="1">
    <location>
        <begin position="16"/>
        <end position="35"/>
    </location>
</feature>
<evidence type="ECO:0000256" key="1">
    <source>
        <dbReference type="SAM" id="MobiDB-lite"/>
    </source>
</evidence>
<reference evidence="2" key="1">
    <citation type="submission" date="2022-05" db="EMBL/GenBank/DDBJ databases">
        <title>The Musa troglodytarum L. genome provides insights into the mechanism of non-climacteric behaviour and enrichment of carotenoids.</title>
        <authorList>
            <person name="Wang J."/>
        </authorList>
    </citation>
    <scope>NUCLEOTIDE SEQUENCE</scope>
    <source>
        <tissue evidence="2">Leaf</tissue>
    </source>
</reference>
<keyword evidence="3" id="KW-1185">Reference proteome</keyword>
<dbReference type="EMBL" id="CP097506">
    <property type="protein sequence ID" value="URD99995.1"/>
    <property type="molecule type" value="Genomic_DNA"/>
</dbReference>
<proteinExistence type="predicted"/>
<name>A0A9E7FQ13_9LILI</name>
<dbReference type="AlphaFoldDB" id="A0A9E7FQ13"/>
<organism evidence="2 3">
    <name type="scientific">Musa troglodytarum</name>
    <name type="common">fe'i banana</name>
    <dbReference type="NCBI Taxonomy" id="320322"/>
    <lineage>
        <taxon>Eukaryota</taxon>
        <taxon>Viridiplantae</taxon>
        <taxon>Streptophyta</taxon>
        <taxon>Embryophyta</taxon>
        <taxon>Tracheophyta</taxon>
        <taxon>Spermatophyta</taxon>
        <taxon>Magnoliopsida</taxon>
        <taxon>Liliopsida</taxon>
        <taxon>Zingiberales</taxon>
        <taxon>Musaceae</taxon>
        <taxon>Musa</taxon>
    </lineage>
</organism>
<protein>
    <submittedName>
        <fullName evidence="2">Uncharacterized protein</fullName>
    </submittedName>
</protein>
<evidence type="ECO:0000313" key="3">
    <source>
        <dbReference type="Proteomes" id="UP001055439"/>
    </source>
</evidence>
<gene>
    <name evidence="2" type="ORF">MUK42_21464</name>
</gene>
<evidence type="ECO:0000313" key="2">
    <source>
        <dbReference type="EMBL" id="URD99995.1"/>
    </source>
</evidence>
<dbReference type="Proteomes" id="UP001055439">
    <property type="component" value="Chromosome 4"/>
</dbReference>
<accession>A0A9E7FQ13</accession>